<keyword evidence="1" id="KW-0677">Repeat</keyword>
<dbReference type="Proteomes" id="UP000183994">
    <property type="component" value="Unassembled WGS sequence"/>
</dbReference>
<organism evidence="4 5">
    <name type="scientific">Desulfatibacillum alkenivorans DSM 16219</name>
    <dbReference type="NCBI Taxonomy" id="1121393"/>
    <lineage>
        <taxon>Bacteria</taxon>
        <taxon>Pseudomonadati</taxon>
        <taxon>Thermodesulfobacteriota</taxon>
        <taxon>Desulfobacteria</taxon>
        <taxon>Desulfobacterales</taxon>
        <taxon>Desulfatibacillaceae</taxon>
        <taxon>Desulfatibacillum</taxon>
    </lineage>
</organism>
<evidence type="ECO:0000313" key="5">
    <source>
        <dbReference type="Proteomes" id="UP000183994"/>
    </source>
</evidence>
<dbReference type="Gene3D" id="1.25.40.20">
    <property type="entry name" value="Ankyrin repeat-containing domain"/>
    <property type="match status" value="2"/>
</dbReference>
<dbReference type="SUPFAM" id="SSF48403">
    <property type="entry name" value="Ankyrin repeat"/>
    <property type="match status" value="2"/>
</dbReference>
<dbReference type="SMART" id="SM00248">
    <property type="entry name" value="ANK"/>
    <property type="match status" value="6"/>
</dbReference>
<keyword evidence="2 3" id="KW-0040">ANK repeat</keyword>
<evidence type="ECO:0000256" key="2">
    <source>
        <dbReference type="ARBA" id="ARBA00023043"/>
    </source>
</evidence>
<gene>
    <name evidence="4" type="ORF">SAMN02745216_01769</name>
</gene>
<accession>A0A1M6JTR5</accession>
<evidence type="ECO:0000313" key="4">
    <source>
        <dbReference type="EMBL" id="SHJ50083.1"/>
    </source>
</evidence>
<sequence>MDGIVKIFKWLMLIAVCGGLTAPMLWADVIIFKSGKEITVKKVWEDEDAYNCYRFGKLVKYPKVTIKSVEKTDQKTSLPAFAEPVTNVPKWKCLANEPFKYPEPFKVRTNYTKPGVDRTYKSRAFELAGWGYLDELQEMIEENPEIVFQTDRNGKNLLMSSVRDAKQIQYFLDKGLDINAGNDYGMTAIMFAVQRKNSHDAISLLARKGADLELVNDPARSIYNADKEGTAFMLAVAEEKYDNAALLIKCGTNINAYNSHGDTALHIALRGQVPKSEKKAAFLLKYASSLNSQNKWGHTPVESAVEFGRRKQVGKILEKAGVPMPSVPVMFGDVRTAIRVTAREQFQRRPKTSSFPRLAFAHGNIGMGSYDVNAIDILLRQNPDLAKQKDRFGRTLLHWAGEYCNVDAFAYLMDYGIPVNVQDSEGNTALHLWAEHNDAVKALLAKGADAAIKNNMGRIPLHFVGLQYTHSSDINALIKMHIMAGGSLNARDINGETPAQVSENRTFREIAASFQ</sequence>
<protein>
    <submittedName>
        <fullName evidence="4">Ankyrin repeat-containing protein</fullName>
    </submittedName>
</protein>
<evidence type="ECO:0000256" key="1">
    <source>
        <dbReference type="ARBA" id="ARBA00022737"/>
    </source>
</evidence>
<dbReference type="InterPro" id="IPR036770">
    <property type="entry name" value="Ankyrin_rpt-contain_sf"/>
</dbReference>
<dbReference type="STRING" id="1121393.SAMN02745216_01769"/>
<proteinExistence type="predicted"/>
<dbReference type="InterPro" id="IPR002110">
    <property type="entry name" value="Ankyrin_rpt"/>
</dbReference>
<dbReference type="EMBL" id="FQZU01000008">
    <property type="protein sequence ID" value="SHJ50083.1"/>
    <property type="molecule type" value="Genomic_DNA"/>
</dbReference>
<dbReference type="AlphaFoldDB" id="A0A1M6JTR5"/>
<dbReference type="Pfam" id="PF12796">
    <property type="entry name" value="Ank_2"/>
    <property type="match status" value="3"/>
</dbReference>
<feature type="repeat" description="ANK" evidence="3">
    <location>
        <begin position="392"/>
        <end position="424"/>
    </location>
</feature>
<feature type="repeat" description="ANK" evidence="3">
    <location>
        <begin position="184"/>
        <end position="217"/>
    </location>
</feature>
<keyword evidence="5" id="KW-1185">Reference proteome</keyword>
<dbReference type="PANTHER" id="PTHR24126">
    <property type="entry name" value="ANKYRIN REPEAT, PH AND SEC7 DOMAIN CONTAINING PROTEIN SECG-RELATED"/>
    <property type="match status" value="1"/>
</dbReference>
<evidence type="ECO:0000256" key="3">
    <source>
        <dbReference type="PROSITE-ProRule" id="PRU00023"/>
    </source>
</evidence>
<dbReference type="PANTHER" id="PTHR24126:SF14">
    <property type="entry name" value="ANK_REP_REGION DOMAIN-CONTAINING PROTEIN"/>
    <property type="match status" value="1"/>
</dbReference>
<name>A0A1M6JTR5_9BACT</name>
<reference evidence="5" key="1">
    <citation type="submission" date="2016-11" db="EMBL/GenBank/DDBJ databases">
        <authorList>
            <person name="Varghese N."/>
            <person name="Submissions S."/>
        </authorList>
    </citation>
    <scope>NUCLEOTIDE SEQUENCE [LARGE SCALE GENOMIC DNA]</scope>
    <source>
        <strain evidence="5">DSM 16219</strain>
    </source>
</reference>
<dbReference type="PROSITE" id="PS50088">
    <property type="entry name" value="ANK_REPEAT"/>
    <property type="match status" value="2"/>
</dbReference>